<comment type="caution">
    <text evidence="1">The sequence shown here is derived from an EMBL/GenBank/DDBJ whole genome shotgun (WGS) entry which is preliminary data.</text>
</comment>
<evidence type="ECO:0000313" key="2">
    <source>
        <dbReference type="Proteomes" id="UP000737018"/>
    </source>
</evidence>
<keyword evidence="2" id="KW-1185">Reference proteome</keyword>
<name>A0A8J4RF60_9ROSI</name>
<dbReference type="Proteomes" id="UP000737018">
    <property type="component" value="Unassembled WGS sequence"/>
</dbReference>
<dbReference type="EMBL" id="JRKL02000726">
    <property type="protein sequence ID" value="KAF3968790.1"/>
    <property type="molecule type" value="Genomic_DNA"/>
</dbReference>
<organism evidence="1 2">
    <name type="scientific">Castanea mollissima</name>
    <name type="common">Chinese chestnut</name>
    <dbReference type="NCBI Taxonomy" id="60419"/>
    <lineage>
        <taxon>Eukaryota</taxon>
        <taxon>Viridiplantae</taxon>
        <taxon>Streptophyta</taxon>
        <taxon>Embryophyta</taxon>
        <taxon>Tracheophyta</taxon>
        <taxon>Spermatophyta</taxon>
        <taxon>Magnoliopsida</taxon>
        <taxon>eudicotyledons</taxon>
        <taxon>Gunneridae</taxon>
        <taxon>Pentapetalae</taxon>
        <taxon>rosids</taxon>
        <taxon>fabids</taxon>
        <taxon>Fagales</taxon>
        <taxon>Fagaceae</taxon>
        <taxon>Castanea</taxon>
    </lineage>
</organism>
<dbReference type="AlphaFoldDB" id="A0A8J4RF60"/>
<dbReference type="OrthoDB" id="5590282at2759"/>
<proteinExistence type="predicted"/>
<reference evidence="1" key="1">
    <citation type="submission" date="2020-03" db="EMBL/GenBank/DDBJ databases">
        <title>Castanea mollissima Vanexum genome sequencing.</title>
        <authorList>
            <person name="Staton M."/>
        </authorList>
    </citation>
    <scope>NUCLEOTIDE SEQUENCE</scope>
    <source>
        <tissue evidence="1">Leaf</tissue>
    </source>
</reference>
<gene>
    <name evidence="1" type="ORF">CMV_007362</name>
</gene>
<protein>
    <submittedName>
        <fullName evidence="1">Uncharacterized protein</fullName>
    </submittedName>
</protein>
<sequence length="180" mass="19513">MDLTLPCKNSGFSAFPVDSSSCSYFGSEVSCNSSRVSVGSENKPSSDLWKRNLGEIEGSGGVVKANAPVRRVTRLYYRKKENEGKVSEVEVSESSCVESNSEVDAGAFVERSSKLKSKSGKLNEIMEEIEGNEGSEAVSKSEISFVEHVSDGILNFSDENVKAIPSSMKTKSFQFLLLLS</sequence>
<evidence type="ECO:0000313" key="1">
    <source>
        <dbReference type="EMBL" id="KAF3968790.1"/>
    </source>
</evidence>
<accession>A0A8J4RF60</accession>